<dbReference type="Proteomes" id="UP000600946">
    <property type="component" value="Unassembled WGS sequence"/>
</dbReference>
<name>A0ABQ2ZV36_9ACTN</name>
<feature type="compositionally biased region" description="Basic and acidic residues" evidence="1">
    <location>
        <begin position="46"/>
        <end position="65"/>
    </location>
</feature>
<comment type="caution">
    <text evidence="2">The sequence shown here is derived from an EMBL/GenBank/DDBJ whole genome shotgun (WGS) entry which is preliminary data.</text>
</comment>
<proteinExistence type="predicted"/>
<reference evidence="3" key="1">
    <citation type="journal article" date="2019" name="Int. J. Syst. Evol. Microbiol.">
        <title>The Global Catalogue of Microorganisms (GCM) 10K type strain sequencing project: providing services to taxonomists for standard genome sequencing and annotation.</title>
        <authorList>
            <consortium name="The Broad Institute Genomics Platform"/>
            <consortium name="The Broad Institute Genome Sequencing Center for Infectious Disease"/>
            <person name="Wu L."/>
            <person name="Ma J."/>
        </authorList>
    </citation>
    <scope>NUCLEOTIDE SEQUENCE [LARGE SCALE GENOMIC DNA]</scope>
    <source>
        <strain evidence="3">JCM 4594</strain>
    </source>
</reference>
<gene>
    <name evidence="2" type="ORF">GCM10010326_17520</name>
</gene>
<feature type="compositionally biased region" description="Low complexity" evidence="1">
    <location>
        <begin position="67"/>
        <end position="90"/>
    </location>
</feature>
<accession>A0ABQ2ZV36</accession>
<organism evidence="2 3">
    <name type="scientific">Streptomyces xanthochromogenes</name>
    <dbReference type="NCBI Taxonomy" id="67384"/>
    <lineage>
        <taxon>Bacteria</taxon>
        <taxon>Bacillati</taxon>
        <taxon>Actinomycetota</taxon>
        <taxon>Actinomycetes</taxon>
        <taxon>Kitasatosporales</taxon>
        <taxon>Streptomycetaceae</taxon>
        <taxon>Streptomyces</taxon>
    </lineage>
</organism>
<evidence type="ECO:0000313" key="2">
    <source>
        <dbReference type="EMBL" id="GGY24346.1"/>
    </source>
</evidence>
<evidence type="ECO:0000256" key="1">
    <source>
        <dbReference type="SAM" id="MobiDB-lite"/>
    </source>
</evidence>
<evidence type="ECO:0000313" key="3">
    <source>
        <dbReference type="Proteomes" id="UP000600946"/>
    </source>
</evidence>
<keyword evidence="3" id="KW-1185">Reference proteome</keyword>
<protein>
    <submittedName>
        <fullName evidence="2">Uncharacterized protein</fullName>
    </submittedName>
</protein>
<sequence>MSPPPVGPRYAPGAPGDEQPYEAGHERQAVRIRVRGRTPTRSQAHAPEHAARAVDTREDRREGGDLRGVLFLAGRQSAAPRPAHPSARRSPGGRKMRTKYRSREDLP</sequence>
<dbReference type="EMBL" id="BMUU01000002">
    <property type="protein sequence ID" value="GGY24346.1"/>
    <property type="molecule type" value="Genomic_DNA"/>
</dbReference>
<feature type="compositionally biased region" description="Basic residues" evidence="1">
    <location>
        <begin position="91"/>
        <end position="100"/>
    </location>
</feature>
<feature type="region of interest" description="Disordered" evidence="1">
    <location>
        <begin position="1"/>
        <end position="107"/>
    </location>
</feature>